<reference evidence="2 3" key="1">
    <citation type="submission" date="2019-11" db="EMBL/GenBank/DDBJ databases">
        <title>Comparative genomics of hydrocarbon-degrading Desulfosarcina strains.</title>
        <authorList>
            <person name="Watanabe M."/>
            <person name="Kojima H."/>
            <person name="Fukui M."/>
        </authorList>
    </citation>
    <scope>NUCLEOTIDE SEQUENCE [LARGE SCALE GENOMIC DNA]</scope>
    <source>
        <strain evidence="2 3">PL12</strain>
    </source>
</reference>
<dbReference type="RefSeq" id="WP_167527659.1">
    <property type="nucleotide sequence ID" value="NZ_AP021874.1"/>
</dbReference>
<dbReference type="KEGG" id="dalk:DSCA_15610"/>
<accession>A0A5K7YLD6</accession>
<organism evidence="2 3">
    <name type="scientific">Desulfosarcina alkanivorans</name>
    <dbReference type="NCBI Taxonomy" id="571177"/>
    <lineage>
        <taxon>Bacteria</taxon>
        <taxon>Pseudomonadati</taxon>
        <taxon>Thermodesulfobacteriota</taxon>
        <taxon>Desulfobacteria</taxon>
        <taxon>Desulfobacterales</taxon>
        <taxon>Desulfosarcinaceae</taxon>
        <taxon>Desulfosarcina</taxon>
    </lineage>
</organism>
<evidence type="ECO:0000256" key="1">
    <source>
        <dbReference type="SAM" id="Phobius"/>
    </source>
</evidence>
<dbReference type="EMBL" id="AP021874">
    <property type="protein sequence ID" value="BBO67631.1"/>
    <property type="molecule type" value="Genomic_DNA"/>
</dbReference>
<dbReference type="AlphaFoldDB" id="A0A5K7YLD6"/>
<feature type="transmembrane region" description="Helical" evidence="1">
    <location>
        <begin position="49"/>
        <end position="68"/>
    </location>
</feature>
<feature type="transmembrane region" description="Helical" evidence="1">
    <location>
        <begin position="141"/>
        <end position="161"/>
    </location>
</feature>
<keyword evidence="3" id="KW-1185">Reference proteome</keyword>
<feature type="transmembrane region" description="Helical" evidence="1">
    <location>
        <begin position="167"/>
        <end position="190"/>
    </location>
</feature>
<name>A0A5K7YLD6_9BACT</name>
<proteinExistence type="predicted"/>
<sequence>MALTQNLIACHECDLLHRVQTLPEKSKARCRRCGAILYVNYPKTVDRTLAFALTGLVLLVIANIYPFLSLESQGTILETTLITGTILLSQQSMAGLAILVLLTSMLVPCMLLGGLVYVLWPLKKGWRPAGSRLIFRWILALRPWSMTEVFLLGILVSVVKLAKMATIIPGTALFSFLALVFVLAAVNAFLDPHTIWEKIVP</sequence>
<gene>
    <name evidence="2" type="ORF">DSCA_15610</name>
</gene>
<keyword evidence="1" id="KW-0812">Transmembrane</keyword>
<keyword evidence="1" id="KW-1133">Transmembrane helix</keyword>
<protein>
    <submittedName>
        <fullName evidence="2">Paraquat-inducible protein</fullName>
    </submittedName>
</protein>
<keyword evidence="1" id="KW-0472">Membrane</keyword>
<evidence type="ECO:0000313" key="2">
    <source>
        <dbReference type="EMBL" id="BBO67631.1"/>
    </source>
</evidence>
<evidence type="ECO:0000313" key="3">
    <source>
        <dbReference type="Proteomes" id="UP000427906"/>
    </source>
</evidence>
<dbReference type="InterPro" id="IPR007498">
    <property type="entry name" value="PqiA-like"/>
</dbReference>
<dbReference type="Pfam" id="PF04403">
    <property type="entry name" value="PqiA"/>
    <property type="match status" value="1"/>
</dbReference>
<dbReference type="Proteomes" id="UP000427906">
    <property type="component" value="Chromosome"/>
</dbReference>
<feature type="transmembrane region" description="Helical" evidence="1">
    <location>
        <begin position="96"/>
        <end position="120"/>
    </location>
</feature>